<keyword evidence="2" id="KW-1185">Reference proteome</keyword>
<accession>A0AAV4F1F6</accession>
<proteinExistence type="predicted"/>
<gene>
    <name evidence="1" type="ORF">ElyMa_005554600</name>
</gene>
<feature type="non-terminal residue" evidence="1">
    <location>
        <position position="81"/>
    </location>
</feature>
<protein>
    <submittedName>
        <fullName evidence="1">Uncharacterized protein</fullName>
    </submittedName>
</protein>
<comment type="caution">
    <text evidence="1">The sequence shown here is derived from an EMBL/GenBank/DDBJ whole genome shotgun (WGS) entry which is preliminary data.</text>
</comment>
<reference evidence="1 2" key="1">
    <citation type="journal article" date="2021" name="Elife">
        <title>Chloroplast acquisition without the gene transfer in kleptoplastic sea slugs, Plakobranchus ocellatus.</title>
        <authorList>
            <person name="Maeda T."/>
            <person name="Takahashi S."/>
            <person name="Yoshida T."/>
            <person name="Shimamura S."/>
            <person name="Takaki Y."/>
            <person name="Nagai Y."/>
            <person name="Toyoda A."/>
            <person name="Suzuki Y."/>
            <person name="Arimoto A."/>
            <person name="Ishii H."/>
            <person name="Satoh N."/>
            <person name="Nishiyama T."/>
            <person name="Hasebe M."/>
            <person name="Maruyama T."/>
            <person name="Minagawa J."/>
            <person name="Obokata J."/>
            <person name="Shigenobu S."/>
        </authorList>
    </citation>
    <scope>NUCLEOTIDE SEQUENCE [LARGE SCALE GENOMIC DNA]</scope>
</reference>
<dbReference type="AlphaFoldDB" id="A0AAV4F1F6"/>
<dbReference type="Proteomes" id="UP000762676">
    <property type="component" value="Unassembled WGS sequence"/>
</dbReference>
<organism evidence="1 2">
    <name type="scientific">Elysia marginata</name>
    <dbReference type="NCBI Taxonomy" id="1093978"/>
    <lineage>
        <taxon>Eukaryota</taxon>
        <taxon>Metazoa</taxon>
        <taxon>Spiralia</taxon>
        <taxon>Lophotrochozoa</taxon>
        <taxon>Mollusca</taxon>
        <taxon>Gastropoda</taxon>
        <taxon>Heterobranchia</taxon>
        <taxon>Euthyneura</taxon>
        <taxon>Panpulmonata</taxon>
        <taxon>Sacoglossa</taxon>
        <taxon>Placobranchoidea</taxon>
        <taxon>Plakobranchidae</taxon>
        <taxon>Elysia</taxon>
    </lineage>
</organism>
<evidence type="ECO:0000313" key="1">
    <source>
        <dbReference type="EMBL" id="GFR66275.1"/>
    </source>
</evidence>
<evidence type="ECO:0000313" key="2">
    <source>
        <dbReference type="Proteomes" id="UP000762676"/>
    </source>
</evidence>
<name>A0AAV4F1F6_9GAST</name>
<dbReference type="EMBL" id="BMAT01011076">
    <property type="protein sequence ID" value="GFR66275.1"/>
    <property type="molecule type" value="Genomic_DNA"/>
</dbReference>
<sequence>MKATILKWTTKLTEIKCTPVLKYLHGTKALFSGQTKKRYGQVEDLGNMAYILRSAARKSLYSLSDGSARFFHPTAFVASKT</sequence>